<accession>A0ABZ1UI84</accession>
<dbReference type="EMBL" id="CP136508">
    <property type="protein sequence ID" value="WUR12384.1"/>
    <property type="molecule type" value="Genomic_DNA"/>
</dbReference>
<sequence length="105" mass="11602">MHRRILLAGAALALVAALPGRAAGRDIPAEAKRGTLTPGWFPDITLDGRPRRLAPAARIFNQDNLVEVPAALRGRDLPVCYTENADGDIDRIWLLTPEEARQRRR</sequence>
<dbReference type="Proteomes" id="UP000321323">
    <property type="component" value="Chromosome"/>
</dbReference>
<keyword evidence="1" id="KW-0732">Signal</keyword>
<gene>
    <name evidence="2" type="ORF">E7V67_022180</name>
</gene>
<proteinExistence type="predicted"/>
<protein>
    <submittedName>
        <fullName evidence="2">Uncharacterized protein</fullName>
    </submittedName>
</protein>
<keyword evidence="3" id="KW-1185">Reference proteome</keyword>
<feature type="chain" id="PRO_5047511008" evidence="1">
    <location>
        <begin position="23"/>
        <end position="105"/>
    </location>
</feature>
<reference evidence="2 3" key="1">
    <citation type="journal article" date="2019" name="Int. J. Syst. Evol. Microbiol.">
        <title>The Draft Whole-Genome Sequence of the Antibiotic Producer Empedobacter haloabium ATCC 31962 Provides Indications for Its Taxonomic Reclassification.</title>
        <authorList>
            <person name="Miess H."/>
            <person name="Arlt P."/>
            <person name="Apel A.K."/>
            <person name="Weber T."/>
            <person name="Nieselt K."/>
            <person name="Hanssen F."/>
            <person name="Czemmel S."/>
            <person name="Nahnsen S."/>
            <person name="Gross H."/>
        </authorList>
    </citation>
    <scope>NUCLEOTIDE SEQUENCE [LARGE SCALE GENOMIC DNA]</scope>
    <source>
        <strain evidence="2 3">ATCC 31962</strain>
    </source>
</reference>
<feature type="signal peptide" evidence="1">
    <location>
        <begin position="1"/>
        <end position="22"/>
    </location>
</feature>
<organism evidence="2 3">
    <name type="scientific">[Empedobacter] haloabium</name>
    <dbReference type="NCBI Taxonomy" id="592317"/>
    <lineage>
        <taxon>Bacteria</taxon>
        <taxon>Pseudomonadati</taxon>
        <taxon>Pseudomonadota</taxon>
        <taxon>Betaproteobacteria</taxon>
        <taxon>Burkholderiales</taxon>
        <taxon>Oxalobacteraceae</taxon>
        <taxon>Telluria group</taxon>
        <taxon>Telluria group incertae sedis</taxon>
    </lineage>
</organism>
<evidence type="ECO:0000313" key="2">
    <source>
        <dbReference type="EMBL" id="WUR12384.1"/>
    </source>
</evidence>
<evidence type="ECO:0000313" key="3">
    <source>
        <dbReference type="Proteomes" id="UP000321323"/>
    </source>
</evidence>
<evidence type="ECO:0000256" key="1">
    <source>
        <dbReference type="SAM" id="SignalP"/>
    </source>
</evidence>
<name>A0ABZ1UI84_9BURK</name>